<comment type="caution">
    <text evidence="1">The sequence shown here is derived from an EMBL/GenBank/DDBJ whole genome shotgun (WGS) entry which is preliminary data.</text>
</comment>
<name>A0ACC1T2K5_9APHY</name>
<protein>
    <submittedName>
        <fullName evidence="1">Uncharacterized protein</fullName>
    </submittedName>
</protein>
<proteinExistence type="predicted"/>
<accession>A0ACC1T2K5</accession>
<keyword evidence="2" id="KW-1185">Reference proteome</keyword>
<evidence type="ECO:0000313" key="1">
    <source>
        <dbReference type="EMBL" id="KAJ3551664.1"/>
    </source>
</evidence>
<dbReference type="Proteomes" id="UP001148662">
    <property type="component" value="Unassembled WGS sequence"/>
</dbReference>
<gene>
    <name evidence="1" type="ORF">NM688_g4572</name>
</gene>
<organism evidence="1 2">
    <name type="scientific">Phlebia brevispora</name>
    <dbReference type="NCBI Taxonomy" id="194682"/>
    <lineage>
        <taxon>Eukaryota</taxon>
        <taxon>Fungi</taxon>
        <taxon>Dikarya</taxon>
        <taxon>Basidiomycota</taxon>
        <taxon>Agaricomycotina</taxon>
        <taxon>Agaricomycetes</taxon>
        <taxon>Polyporales</taxon>
        <taxon>Meruliaceae</taxon>
        <taxon>Phlebia</taxon>
    </lineage>
</organism>
<sequence>MASRTNISSSSTSGSKVAAPKAQPKPASLEALDLSVLAFSLPEGHSSDPHPLFIPTTAWNEEWSLGLIGTDGPFRPPSPTTASSSRCSTPTAEEIDFSGYIGLEVMATAALRNGTMELPDCTDDADSQ</sequence>
<reference evidence="1" key="1">
    <citation type="submission" date="2022-07" db="EMBL/GenBank/DDBJ databases">
        <title>Genome Sequence of Phlebia brevispora.</title>
        <authorList>
            <person name="Buettner E."/>
        </authorList>
    </citation>
    <scope>NUCLEOTIDE SEQUENCE</scope>
    <source>
        <strain evidence="1">MPL23</strain>
    </source>
</reference>
<evidence type="ECO:0000313" key="2">
    <source>
        <dbReference type="Proteomes" id="UP001148662"/>
    </source>
</evidence>
<dbReference type="EMBL" id="JANHOG010000769">
    <property type="protein sequence ID" value="KAJ3551664.1"/>
    <property type="molecule type" value="Genomic_DNA"/>
</dbReference>